<feature type="transmembrane region" description="Helical" evidence="5">
    <location>
        <begin position="37"/>
        <end position="56"/>
    </location>
</feature>
<dbReference type="Proteomes" id="UP000078435">
    <property type="component" value="Unassembled WGS sequence"/>
</dbReference>
<keyword evidence="3 5" id="KW-1133">Transmembrane helix</keyword>
<dbReference type="AlphaFoldDB" id="A0A175VH26"/>
<evidence type="ECO:0000256" key="4">
    <source>
        <dbReference type="ARBA" id="ARBA00023136"/>
    </source>
</evidence>
<reference evidence="7 8" key="1">
    <citation type="submission" date="2016-02" db="EMBL/GenBank/DDBJ databases">
        <title>Draft genome sequence of Aeromonas trota strain 1999lcr isolated from cerebrospinal fluid (CSF).</title>
        <authorList>
            <person name="Dallagassa C.B."/>
            <person name="Prediger K.C."/>
            <person name="Weiss V.A."/>
            <person name="Assis F.E."/>
            <person name="Baura V."/>
            <person name="Cruz L.M."/>
            <person name="Souza E.M."/>
            <person name="Pedrosa F.O."/>
            <person name="Fadel-Picheth C.M."/>
        </authorList>
    </citation>
    <scope>NUCLEOTIDE SEQUENCE [LARGE SCALE GENOMIC DNA]</scope>
    <source>
        <strain evidence="7 8">1999lcr</strain>
    </source>
</reference>
<dbReference type="OrthoDB" id="5293641at2"/>
<name>A0A175VH26_AEREN</name>
<gene>
    <name evidence="7" type="ORF">LCR_15650</name>
</gene>
<dbReference type="Pfam" id="PF07298">
    <property type="entry name" value="NnrU"/>
    <property type="match status" value="1"/>
</dbReference>
<feature type="domain" description="NnrU" evidence="6">
    <location>
        <begin position="4"/>
        <end position="184"/>
    </location>
</feature>
<evidence type="ECO:0000256" key="5">
    <source>
        <dbReference type="SAM" id="Phobius"/>
    </source>
</evidence>
<protein>
    <recommendedName>
        <fullName evidence="6">NnrU domain-containing protein</fullName>
    </recommendedName>
</protein>
<evidence type="ECO:0000256" key="3">
    <source>
        <dbReference type="ARBA" id="ARBA00022989"/>
    </source>
</evidence>
<comment type="caution">
    <text evidence="7">The sequence shown here is derived from an EMBL/GenBank/DDBJ whole genome shotgun (WGS) entry which is preliminary data.</text>
</comment>
<comment type="subcellular location">
    <subcellularLocation>
        <location evidence="1">Membrane</location>
        <topology evidence="1">Multi-pass membrane protein</topology>
    </subcellularLocation>
</comment>
<dbReference type="InterPro" id="IPR009915">
    <property type="entry name" value="NnrU_dom"/>
</dbReference>
<accession>A0A175VH26</accession>
<feature type="transmembrane region" description="Helical" evidence="5">
    <location>
        <begin position="63"/>
        <end position="87"/>
    </location>
</feature>
<dbReference type="STRING" id="29489.VL01_01195"/>
<evidence type="ECO:0000259" key="6">
    <source>
        <dbReference type="Pfam" id="PF07298"/>
    </source>
</evidence>
<keyword evidence="2 5" id="KW-0812">Transmembrane</keyword>
<evidence type="ECO:0000313" key="8">
    <source>
        <dbReference type="Proteomes" id="UP000078435"/>
    </source>
</evidence>
<dbReference type="GO" id="GO:0016020">
    <property type="term" value="C:membrane"/>
    <property type="evidence" value="ECO:0007669"/>
    <property type="project" value="UniProtKB-SubCell"/>
</dbReference>
<proteinExistence type="predicted"/>
<feature type="transmembrane region" description="Helical" evidence="5">
    <location>
        <begin position="163"/>
        <end position="186"/>
    </location>
</feature>
<dbReference type="RefSeq" id="WP_042026659.1">
    <property type="nucleotide sequence ID" value="NZ_CDCG01000026.1"/>
</dbReference>
<evidence type="ECO:0000256" key="1">
    <source>
        <dbReference type="ARBA" id="ARBA00004141"/>
    </source>
</evidence>
<feature type="transmembrane region" description="Helical" evidence="5">
    <location>
        <begin position="99"/>
        <end position="117"/>
    </location>
</feature>
<evidence type="ECO:0000256" key="2">
    <source>
        <dbReference type="ARBA" id="ARBA00022692"/>
    </source>
</evidence>
<keyword evidence="4 5" id="KW-0472">Membrane</keyword>
<feature type="transmembrane region" description="Helical" evidence="5">
    <location>
        <begin position="124"/>
        <end position="143"/>
    </location>
</feature>
<evidence type="ECO:0000313" key="7">
    <source>
        <dbReference type="EMBL" id="KXU80026.1"/>
    </source>
</evidence>
<dbReference type="EMBL" id="JMGO02000005">
    <property type="protein sequence ID" value="KXU80026.1"/>
    <property type="molecule type" value="Genomic_DNA"/>
</dbReference>
<sequence length="187" mass="20961">MILLTLGVALFTLIHLYPCYGAEHRHHLRERLGENRYKGLFSLLVFIAIAFIIAGWRMASPLPLYFLPAWGPLAMMGMMPIALILFFSGQGQNHFRRWLVHPQLLGTLIWALAHLLVNSEARSLVLFGGIGLWALVSIVWISWRDWQQAPRPAANWKATGISTGAGLVATALLIFWGHGWLTGIALR</sequence>
<organism evidence="7 8">
    <name type="scientific">Aeromonas enteropelogenes</name>
    <name type="common">Aeromonas trota</name>
    <dbReference type="NCBI Taxonomy" id="29489"/>
    <lineage>
        <taxon>Bacteria</taxon>
        <taxon>Pseudomonadati</taxon>
        <taxon>Pseudomonadota</taxon>
        <taxon>Gammaproteobacteria</taxon>
        <taxon>Aeromonadales</taxon>
        <taxon>Aeromonadaceae</taxon>
        <taxon>Aeromonas</taxon>
    </lineage>
</organism>